<evidence type="ECO:0000256" key="5">
    <source>
        <dbReference type="ARBA" id="ARBA00022741"/>
    </source>
</evidence>
<dbReference type="Gene3D" id="3.40.50.300">
    <property type="entry name" value="P-loop containing nucleotide triphosphate hydrolases"/>
    <property type="match status" value="1"/>
</dbReference>
<dbReference type="Gene3D" id="1.10.40.50">
    <property type="entry name" value="Probable gtpase engc, domain 3"/>
    <property type="match status" value="1"/>
</dbReference>
<feature type="binding site" evidence="10">
    <location>
        <position position="247"/>
    </location>
    <ligand>
        <name>Zn(2+)</name>
        <dbReference type="ChEBI" id="CHEBI:29105"/>
    </ligand>
</feature>
<reference evidence="14 15" key="1">
    <citation type="submission" date="2016-01" db="EMBL/GenBank/DDBJ databases">
        <authorList>
            <person name="Oliw E.H."/>
        </authorList>
    </citation>
    <scope>NUCLEOTIDE SEQUENCE [LARGE SCALE GENOMIC DNA]</scope>
    <source>
        <strain evidence="14 15">MJR7757A</strain>
    </source>
</reference>
<evidence type="ECO:0000256" key="2">
    <source>
        <dbReference type="ARBA" id="ARBA00022517"/>
    </source>
</evidence>
<evidence type="ECO:0000313" key="15">
    <source>
        <dbReference type="Proteomes" id="UP000070646"/>
    </source>
</evidence>
<dbReference type="InterPro" id="IPR010914">
    <property type="entry name" value="RsgA_GTPase_dom"/>
</dbReference>
<dbReference type="NCBIfam" id="TIGR00157">
    <property type="entry name" value="ribosome small subunit-dependent GTPase A"/>
    <property type="match status" value="1"/>
</dbReference>
<evidence type="ECO:0000259" key="12">
    <source>
        <dbReference type="PROSITE" id="PS51721"/>
    </source>
</evidence>
<feature type="binding site" evidence="10">
    <location>
        <begin position="161"/>
        <end position="169"/>
    </location>
    <ligand>
        <name>GTP</name>
        <dbReference type="ChEBI" id="CHEBI:37565"/>
    </ligand>
</feature>
<sequence>MEGIIIKGIGGFYYIKTDEGIIECKARGKFRYNSLKPMVGDRVTIKVENGKGVIEDIHERSSELIRPTVANVTQAFVVFAIKNPDINLDLLNRFLTLCEYNDIHAVVCLNKEDLCTEEEKENLKVLINDIGYEVLFINAKEGKGFDALKERLEHNITVLCGPSGAGKSTLLNSFIDREHMETGSVSEKIGRGKHTTRHSELIDIDNGYLVDTPGFTTLDVTFIDRDSLKYCFPEFNDYNNLCKFNGCNHYKEPKCAVKEAVEEGKINKLRYNFYIKTLEEIINRRGN</sequence>
<dbReference type="CDD" id="cd01854">
    <property type="entry name" value="YjeQ_EngC"/>
    <property type="match status" value="1"/>
</dbReference>
<comment type="subunit">
    <text evidence="10">Monomer. Associates with 30S ribosomal subunit, binds 16S rRNA.</text>
</comment>
<proteinExistence type="inferred from homology"/>
<evidence type="ECO:0000256" key="10">
    <source>
        <dbReference type="HAMAP-Rule" id="MF_01820"/>
    </source>
</evidence>
<dbReference type="PROSITE" id="PS50936">
    <property type="entry name" value="ENGC_GTPASE"/>
    <property type="match status" value="1"/>
</dbReference>
<evidence type="ECO:0000256" key="6">
    <source>
        <dbReference type="ARBA" id="ARBA00022801"/>
    </source>
</evidence>
<dbReference type="GO" id="GO:0005525">
    <property type="term" value="F:GTP binding"/>
    <property type="evidence" value="ECO:0007669"/>
    <property type="project" value="UniProtKB-UniRule"/>
</dbReference>
<dbReference type="Pfam" id="PF16745">
    <property type="entry name" value="RsgA_N"/>
    <property type="match status" value="1"/>
</dbReference>
<keyword evidence="9 10" id="KW-0342">GTP-binding</keyword>
<dbReference type="AlphaFoldDB" id="A0A133NED5"/>
<feature type="binding site" evidence="10">
    <location>
        <position position="249"/>
    </location>
    <ligand>
        <name>Zn(2+)</name>
        <dbReference type="ChEBI" id="CHEBI:29105"/>
    </ligand>
</feature>
<comment type="subcellular location">
    <subcellularLocation>
        <location evidence="10">Cytoplasm</location>
    </subcellularLocation>
</comment>
<dbReference type="InterPro" id="IPR004881">
    <property type="entry name" value="Ribosome_biogen_GTPase_RsgA"/>
</dbReference>
<protein>
    <recommendedName>
        <fullName evidence="10">Small ribosomal subunit biogenesis GTPase RsgA</fullName>
        <ecNumber evidence="10">3.6.1.-</ecNumber>
    </recommendedName>
</protein>
<dbReference type="Proteomes" id="UP000070646">
    <property type="component" value="Unassembled WGS sequence"/>
</dbReference>
<dbReference type="PROSITE" id="PS51721">
    <property type="entry name" value="G_CP"/>
    <property type="match status" value="1"/>
</dbReference>
<dbReference type="RefSeq" id="WP_060794447.1">
    <property type="nucleotide sequence ID" value="NZ_CATNWN010000001.1"/>
</dbReference>
<feature type="domain" description="CP-type G" evidence="12">
    <location>
        <begin position="61"/>
        <end position="218"/>
    </location>
</feature>
<evidence type="ECO:0000256" key="7">
    <source>
        <dbReference type="ARBA" id="ARBA00022833"/>
    </source>
</evidence>
<gene>
    <name evidence="10 13" type="primary">rsgA</name>
    <name evidence="14" type="ORF">HMPREF3222_00213</name>
    <name evidence="13" type="ORF">I9080_000096</name>
</gene>
<dbReference type="PANTHER" id="PTHR32120">
    <property type="entry name" value="SMALL RIBOSOMAL SUBUNIT BIOGENESIS GTPASE RSGA"/>
    <property type="match status" value="1"/>
</dbReference>
<evidence type="ECO:0000313" key="13">
    <source>
        <dbReference type="EMBL" id="HAT4306346.1"/>
    </source>
</evidence>
<dbReference type="CDD" id="cd04466">
    <property type="entry name" value="S1_YloQ_GTPase"/>
    <property type="match status" value="1"/>
</dbReference>
<keyword evidence="2 10" id="KW-0690">Ribosome biogenesis</keyword>
<organism evidence="14 15">
    <name type="scientific">Clostridium perfringens</name>
    <dbReference type="NCBI Taxonomy" id="1502"/>
    <lineage>
        <taxon>Bacteria</taxon>
        <taxon>Bacillati</taxon>
        <taxon>Bacillota</taxon>
        <taxon>Clostridia</taxon>
        <taxon>Eubacteriales</taxon>
        <taxon>Clostridiaceae</taxon>
        <taxon>Clostridium</taxon>
    </lineage>
</organism>
<dbReference type="Pfam" id="PF03193">
    <property type="entry name" value="RsgA_GTPase"/>
    <property type="match status" value="1"/>
</dbReference>
<keyword evidence="4 10" id="KW-0699">rRNA-binding</keyword>
<name>A0A133NED5_CLOPF</name>
<feature type="domain" description="EngC GTPase" evidence="11">
    <location>
        <begin position="70"/>
        <end position="216"/>
    </location>
</feature>
<feature type="binding site" evidence="10">
    <location>
        <position position="242"/>
    </location>
    <ligand>
        <name>Zn(2+)</name>
        <dbReference type="ChEBI" id="CHEBI:29105"/>
    </ligand>
</feature>
<dbReference type="InterPro" id="IPR030378">
    <property type="entry name" value="G_CP_dom"/>
</dbReference>
<feature type="binding site" evidence="10">
    <location>
        <begin position="110"/>
        <end position="113"/>
    </location>
    <ligand>
        <name>GTP</name>
        <dbReference type="ChEBI" id="CHEBI:37565"/>
    </ligand>
</feature>
<dbReference type="EMBL" id="DACTCB010000001">
    <property type="protein sequence ID" value="HAT4306346.1"/>
    <property type="molecule type" value="Genomic_DNA"/>
</dbReference>
<evidence type="ECO:0000256" key="8">
    <source>
        <dbReference type="ARBA" id="ARBA00022884"/>
    </source>
</evidence>
<comment type="caution">
    <text evidence="14">The sequence shown here is derived from an EMBL/GenBank/DDBJ whole genome shotgun (WGS) entry which is preliminary data.</text>
</comment>
<reference evidence="13" key="3">
    <citation type="submission" date="2020-07" db="EMBL/GenBank/DDBJ databases">
        <authorList>
            <consortium name="NCBI Pathogen Detection Project"/>
        </authorList>
    </citation>
    <scope>NUCLEOTIDE SEQUENCE</scope>
    <source>
        <strain evidence="13">C8</strain>
    </source>
</reference>
<comment type="cofactor">
    <cofactor evidence="10">
        <name>Zn(2+)</name>
        <dbReference type="ChEBI" id="CHEBI:29105"/>
    </cofactor>
    <text evidence="10">Binds 1 zinc ion per subunit.</text>
</comment>
<keyword evidence="5 10" id="KW-0547">Nucleotide-binding</keyword>
<dbReference type="Proteomes" id="UP000859547">
    <property type="component" value="Unassembled WGS sequence"/>
</dbReference>
<evidence type="ECO:0000259" key="11">
    <source>
        <dbReference type="PROSITE" id="PS50936"/>
    </source>
</evidence>
<reference evidence="13" key="2">
    <citation type="journal article" date="2018" name="Genome Biol.">
        <title>SKESA: strategic k-mer extension for scrupulous assemblies.</title>
        <authorList>
            <person name="Souvorov A."/>
            <person name="Agarwala R."/>
            <person name="Lipman D.J."/>
        </authorList>
    </citation>
    <scope>NUCLEOTIDE SEQUENCE</scope>
    <source>
        <strain evidence="13">C8</strain>
    </source>
</reference>
<dbReference type="InterPro" id="IPR012340">
    <property type="entry name" value="NA-bd_OB-fold"/>
</dbReference>
<keyword evidence="8 10" id="KW-0694">RNA-binding</keyword>
<dbReference type="SUPFAM" id="SSF50249">
    <property type="entry name" value="Nucleic acid-binding proteins"/>
    <property type="match status" value="1"/>
</dbReference>
<keyword evidence="3 10" id="KW-0479">Metal-binding</keyword>
<dbReference type="GO" id="GO:0003924">
    <property type="term" value="F:GTPase activity"/>
    <property type="evidence" value="ECO:0007669"/>
    <property type="project" value="UniProtKB-UniRule"/>
</dbReference>
<keyword evidence="7 10" id="KW-0862">Zinc</keyword>
<evidence type="ECO:0000256" key="9">
    <source>
        <dbReference type="ARBA" id="ARBA00023134"/>
    </source>
</evidence>
<accession>A0A133NED5</accession>
<evidence type="ECO:0000256" key="4">
    <source>
        <dbReference type="ARBA" id="ARBA00022730"/>
    </source>
</evidence>
<evidence type="ECO:0000256" key="1">
    <source>
        <dbReference type="ARBA" id="ARBA00022490"/>
    </source>
</evidence>
<dbReference type="GO" id="GO:0046872">
    <property type="term" value="F:metal ion binding"/>
    <property type="evidence" value="ECO:0007669"/>
    <property type="project" value="UniProtKB-KW"/>
</dbReference>
<dbReference type="SUPFAM" id="SSF52540">
    <property type="entry name" value="P-loop containing nucleoside triphosphate hydrolases"/>
    <property type="match status" value="1"/>
</dbReference>
<dbReference type="Gene3D" id="2.40.50.140">
    <property type="entry name" value="Nucleic acid-binding proteins"/>
    <property type="match status" value="1"/>
</dbReference>
<dbReference type="PANTHER" id="PTHR32120:SF11">
    <property type="entry name" value="SMALL RIBOSOMAL SUBUNIT BIOGENESIS GTPASE RSGA 1, MITOCHONDRIAL-RELATED"/>
    <property type="match status" value="1"/>
</dbReference>
<dbReference type="EC" id="3.6.1.-" evidence="10"/>
<evidence type="ECO:0000256" key="3">
    <source>
        <dbReference type="ARBA" id="ARBA00022723"/>
    </source>
</evidence>
<dbReference type="EMBL" id="LRPU01000007">
    <property type="protein sequence ID" value="KXA14638.1"/>
    <property type="molecule type" value="Genomic_DNA"/>
</dbReference>
<dbReference type="InterPro" id="IPR027417">
    <property type="entry name" value="P-loop_NTPase"/>
</dbReference>
<dbReference type="InterPro" id="IPR031944">
    <property type="entry name" value="RsgA_N"/>
</dbReference>
<feature type="binding site" evidence="10">
    <location>
        <position position="255"/>
    </location>
    <ligand>
        <name>Zn(2+)</name>
        <dbReference type="ChEBI" id="CHEBI:29105"/>
    </ligand>
</feature>
<comment type="function">
    <text evidence="10">One of several proteins that assist in the late maturation steps of the functional core of the 30S ribosomal subunit. Helps release RbfA from mature subunits. May play a role in the assembly of ribosomal proteins into the subunit. Circularly permuted GTPase that catalyzes slow GTP hydrolysis, GTPase activity is stimulated by the 30S ribosomal subunit.</text>
</comment>
<dbReference type="HAMAP" id="MF_01820">
    <property type="entry name" value="GTPase_RsgA"/>
    <property type="match status" value="1"/>
</dbReference>
<evidence type="ECO:0000313" key="14">
    <source>
        <dbReference type="EMBL" id="KXA14638.1"/>
    </source>
</evidence>
<dbReference type="PATRIC" id="fig|1502.174.peg.216"/>
<keyword evidence="6 10" id="KW-0378">Hydrolase</keyword>
<dbReference type="GO" id="GO:0005737">
    <property type="term" value="C:cytoplasm"/>
    <property type="evidence" value="ECO:0007669"/>
    <property type="project" value="UniProtKB-SubCell"/>
</dbReference>
<keyword evidence="1 10" id="KW-0963">Cytoplasm</keyword>
<dbReference type="GO" id="GO:0019843">
    <property type="term" value="F:rRNA binding"/>
    <property type="evidence" value="ECO:0007669"/>
    <property type="project" value="UniProtKB-KW"/>
</dbReference>
<dbReference type="GO" id="GO:0042274">
    <property type="term" value="P:ribosomal small subunit biogenesis"/>
    <property type="evidence" value="ECO:0007669"/>
    <property type="project" value="UniProtKB-UniRule"/>
</dbReference>
<comment type="similarity">
    <text evidence="10">Belongs to the TRAFAC class YlqF/YawG GTPase family. RsgA subfamily.</text>
</comment>